<accession>A0A6B0YNH7</accession>
<dbReference type="SUPFAM" id="SSF51735">
    <property type="entry name" value="NAD(P)-binding Rossmann-fold domains"/>
    <property type="match status" value="1"/>
</dbReference>
<keyword evidence="2" id="KW-0028">Amino-acid biosynthesis</keyword>
<feature type="domain" description="D-isomer specific 2-hydroxyacid dehydrogenase catalytic" evidence="6">
    <location>
        <begin position="17"/>
        <end position="319"/>
    </location>
</feature>
<dbReference type="PANTHER" id="PTHR42789">
    <property type="entry name" value="D-ISOMER SPECIFIC 2-HYDROXYACID DEHYDROGENASE FAMILY PROTEIN (AFU_ORTHOLOGUE AFUA_6G10090)"/>
    <property type="match status" value="1"/>
</dbReference>
<dbReference type="Pfam" id="PF02826">
    <property type="entry name" value="2-Hacid_dh_C"/>
    <property type="match status" value="1"/>
</dbReference>
<evidence type="ECO:0000256" key="2">
    <source>
        <dbReference type="ARBA" id="ARBA00022605"/>
    </source>
</evidence>
<dbReference type="PROSITE" id="PS00671">
    <property type="entry name" value="D_2_HYDROXYACID_DH_3"/>
    <property type="match status" value="1"/>
</dbReference>
<name>A0A6B0YNH7_9CHLR</name>
<dbReference type="InterPro" id="IPR043322">
    <property type="entry name" value="CtBP"/>
</dbReference>
<dbReference type="InterPro" id="IPR006140">
    <property type="entry name" value="D-isomer_DH_NAD-bd"/>
</dbReference>
<evidence type="ECO:0000256" key="3">
    <source>
        <dbReference type="ARBA" id="ARBA00023002"/>
    </source>
</evidence>
<dbReference type="AlphaFoldDB" id="A0A6B0YNH7"/>
<dbReference type="SUPFAM" id="SSF52283">
    <property type="entry name" value="Formate/glycerate dehydrogenase catalytic domain-like"/>
    <property type="match status" value="1"/>
</dbReference>
<feature type="domain" description="D-isomer specific 2-hydroxyacid dehydrogenase NAD-binding" evidence="7">
    <location>
        <begin position="111"/>
        <end position="287"/>
    </location>
</feature>
<dbReference type="FunFam" id="3.40.50.720:FF:000203">
    <property type="entry name" value="D-3-phosphoglycerate dehydrogenase (SerA)"/>
    <property type="match status" value="1"/>
</dbReference>
<comment type="caution">
    <text evidence="8">The sequence shown here is derived from an EMBL/GenBank/DDBJ whole genome shotgun (WGS) entry which is preliminary data.</text>
</comment>
<proteinExistence type="inferred from homology"/>
<keyword evidence="3 5" id="KW-0560">Oxidoreductase</keyword>
<evidence type="ECO:0000256" key="1">
    <source>
        <dbReference type="ARBA" id="ARBA00005854"/>
    </source>
</evidence>
<dbReference type="Pfam" id="PF00389">
    <property type="entry name" value="2-Hacid_dh"/>
    <property type="match status" value="1"/>
</dbReference>
<dbReference type="InterPro" id="IPR006139">
    <property type="entry name" value="D-isomer_2_OHA_DH_cat_dom"/>
</dbReference>
<dbReference type="PANTHER" id="PTHR42789:SF1">
    <property type="entry name" value="D-ISOMER SPECIFIC 2-HYDROXYACID DEHYDROGENASE FAMILY PROTEIN (AFU_ORTHOLOGUE AFUA_6G10090)"/>
    <property type="match status" value="1"/>
</dbReference>
<dbReference type="Gene3D" id="3.40.50.720">
    <property type="entry name" value="NAD(P)-binding Rossmann-like Domain"/>
    <property type="match status" value="2"/>
</dbReference>
<evidence type="ECO:0000259" key="7">
    <source>
        <dbReference type="Pfam" id="PF02826"/>
    </source>
</evidence>
<dbReference type="GO" id="GO:0051287">
    <property type="term" value="F:NAD binding"/>
    <property type="evidence" value="ECO:0007669"/>
    <property type="project" value="InterPro"/>
</dbReference>
<organism evidence="8">
    <name type="scientific">Caldilineaceae bacterium SB0664_bin_27</name>
    <dbReference type="NCBI Taxonomy" id="2605260"/>
    <lineage>
        <taxon>Bacteria</taxon>
        <taxon>Bacillati</taxon>
        <taxon>Chloroflexota</taxon>
        <taxon>Caldilineae</taxon>
        <taxon>Caldilineales</taxon>
        <taxon>Caldilineaceae</taxon>
    </lineage>
</organism>
<dbReference type="InterPro" id="IPR029752">
    <property type="entry name" value="D-isomer_DH_CS1"/>
</dbReference>
<evidence type="ECO:0000256" key="5">
    <source>
        <dbReference type="RuleBase" id="RU003719"/>
    </source>
</evidence>
<dbReference type="EMBL" id="VXRG01000037">
    <property type="protein sequence ID" value="MXY92586.1"/>
    <property type="molecule type" value="Genomic_DNA"/>
</dbReference>
<keyword evidence="4" id="KW-0520">NAD</keyword>
<comment type="similarity">
    <text evidence="1 5">Belongs to the D-isomer specific 2-hydroxyacid dehydrogenase family.</text>
</comment>
<evidence type="ECO:0000256" key="4">
    <source>
        <dbReference type="ARBA" id="ARBA00023027"/>
    </source>
</evidence>
<dbReference type="PROSITE" id="PS00065">
    <property type="entry name" value="D_2_HYDROXYACID_DH_1"/>
    <property type="match status" value="1"/>
</dbReference>
<protein>
    <submittedName>
        <fullName evidence="8">C-terminal binding protein</fullName>
    </submittedName>
</protein>
<dbReference type="GO" id="GO:0008652">
    <property type="term" value="P:amino acid biosynthetic process"/>
    <property type="evidence" value="ECO:0007669"/>
    <property type="project" value="UniProtKB-KW"/>
</dbReference>
<evidence type="ECO:0000313" key="8">
    <source>
        <dbReference type="EMBL" id="MXY92586.1"/>
    </source>
</evidence>
<dbReference type="InterPro" id="IPR050857">
    <property type="entry name" value="D-2-hydroxyacid_DH"/>
</dbReference>
<dbReference type="GO" id="GO:0003714">
    <property type="term" value="F:transcription corepressor activity"/>
    <property type="evidence" value="ECO:0007669"/>
    <property type="project" value="InterPro"/>
</dbReference>
<reference evidence="8" key="1">
    <citation type="submission" date="2019-09" db="EMBL/GenBank/DDBJ databases">
        <title>Characterisation of the sponge microbiome using genome-centric metagenomics.</title>
        <authorList>
            <person name="Engelberts J.P."/>
            <person name="Robbins S.J."/>
            <person name="De Goeij J.M."/>
            <person name="Aranda M."/>
            <person name="Bell S.C."/>
            <person name="Webster N.S."/>
        </authorList>
    </citation>
    <scope>NUCLEOTIDE SEQUENCE</scope>
    <source>
        <strain evidence="8">SB0664_bin_27</strain>
    </source>
</reference>
<dbReference type="CDD" id="cd05299">
    <property type="entry name" value="CtBP_dh"/>
    <property type="match status" value="1"/>
</dbReference>
<dbReference type="InterPro" id="IPR029753">
    <property type="entry name" value="D-isomer_DH_CS"/>
</dbReference>
<gene>
    <name evidence="8" type="ORF">F4Y42_03965</name>
</gene>
<dbReference type="GO" id="GO:0016616">
    <property type="term" value="F:oxidoreductase activity, acting on the CH-OH group of donors, NAD or NADP as acceptor"/>
    <property type="evidence" value="ECO:0007669"/>
    <property type="project" value="InterPro"/>
</dbReference>
<evidence type="ECO:0000259" key="6">
    <source>
        <dbReference type="Pfam" id="PF00389"/>
    </source>
</evidence>
<dbReference type="InterPro" id="IPR036291">
    <property type="entry name" value="NAD(P)-bd_dom_sf"/>
</dbReference>
<sequence length="332" mass="35806">MTAKRRVVITANIFPGLEVEQEVLGQHNVEVEKIPCRSQDELAAAGKDATALIVGNVRIDASVLSHLHHCVAIVKPSVGVDNIDLEAATEAGVCVANVPDYGTDEVATHAMALLLNAIRYVDAEAAKVRAGSWQPKPPYPIQRSAGRTLGIIGFGRIGQSVARKAAGFDWRLLAWDPYISDEEIRSRNAEPVGFETLLSQSDMVTLHLPLTEETQGMIDAKALAKMKTTAFLVNTARGGIVDSAALVQAVESGQIAGAALDVVDEEPPSPDHPLYCTDRILVTAHVAWYSEQAFRDVRVKAVEEVARVLQGELPRNLLNPGVRPRFEVRGGS</sequence>